<feature type="region of interest" description="Disordered" evidence="1">
    <location>
        <begin position="33"/>
        <end position="54"/>
    </location>
</feature>
<dbReference type="InterPro" id="IPR012899">
    <property type="entry name" value="LTXXQ"/>
</dbReference>
<gene>
    <name evidence="3" type="ORF">EKH79_00660</name>
</gene>
<keyword evidence="2" id="KW-0732">Signal</keyword>
<feature type="compositionally biased region" description="Low complexity" evidence="1">
    <location>
        <begin position="170"/>
        <end position="181"/>
    </location>
</feature>
<feature type="compositionally biased region" description="Low complexity" evidence="1">
    <location>
        <begin position="33"/>
        <end position="47"/>
    </location>
</feature>
<evidence type="ECO:0000313" key="4">
    <source>
        <dbReference type="Proteomes" id="UP000267077"/>
    </source>
</evidence>
<dbReference type="OrthoDB" id="5569970at2"/>
<name>A0A432LYC9_9GAMM</name>
<sequence length="181" mass="19593">MKNPIRKAAVPALISLAMFTGVAWAQTAPVSASSTSAMSSSSTAAKSHAQRRMDNVEQQITTMHSQLSITDAQSKQWDAYAQTMRDNAQKTSDALSGRRQKMATMNADDIMKSYAELAQMHADQMQKLASAWSDLYAVLTPDQKQTADTLFHNRPLHPRPAMHKHTAKPASASSAASSSGT</sequence>
<dbReference type="Proteomes" id="UP000267077">
    <property type="component" value="Unassembled WGS sequence"/>
</dbReference>
<feature type="signal peptide" evidence="2">
    <location>
        <begin position="1"/>
        <end position="25"/>
    </location>
</feature>
<proteinExistence type="predicted"/>
<dbReference type="RefSeq" id="WP_126671861.1">
    <property type="nucleotide sequence ID" value="NZ_RYZR01000001.1"/>
</dbReference>
<evidence type="ECO:0000313" key="3">
    <source>
        <dbReference type="EMBL" id="RUL67150.1"/>
    </source>
</evidence>
<dbReference type="GO" id="GO:0042597">
    <property type="term" value="C:periplasmic space"/>
    <property type="evidence" value="ECO:0007669"/>
    <property type="project" value="InterPro"/>
</dbReference>
<dbReference type="EMBL" id="RYZR01000001">
    <property type="protein sequence ID" value="RUL67150.1"/>
    <property type="molecule type" value="Genomic_DNA"/>
</dbReference>
<keyword evidence="4" id="KW-1185">Reference proteome</keyword>
<feature type="chain" id="PRO_5019539030" description="LTXXQ motif family protein" evidence="2">
    <location>
        <begin position="26"/>
        <end position="181"/>
    </location>
</feature>
<evidence type="ECO:0000256" key="1">
    <source>
        <dbReference type="SAM" id="MobiDB-lite"/>
    </source>
</evidence>
<evidence type="ECO:0008006" key="5">
    <source>
        <dbReference type="Google" id="ProtNLM"/>
    </source>
</evidence>
<dbReference type="Gene3D" id="1.20.120.1490">
    <property type="match status" value="1"/>
</dbReference>
<reference evidence="3 4" key="1">
    <citation type="submission" date="2018-12" db="EMBL/GenBank/DDBJ databases">
        <title>Dyella dinghuensis sp. nov. DHOA06 and Dyella choica sp. nov. 4M-K27, isolated from forest soil.</title>
        <authorList>
            <person name="Qiu L.-H."/>
            <person name="Gao Z.-H."/>
        </authorList>
    </citation>
    <scope>NUCLEOTIDE SEQUENCE [LARGE SCALE GENOMIC DNA]</scope>
    <source>
        <strain evidence="3 4">DHOA06</strain>
    </source>
</reference>
<comment type="caution">
    <text evidence="3">The sequence shown here is derived from an EMBL/GenBank/DDBJ whole genome shotgun (WGS) entry which is preliminary data.</text>
</comment>
<feature type="region of interest" description="Disordered" evidence="1">
    <location>
        <begin position="152"/>
        <end position="181"/>
    </location>
</feature>
<accession>A0A432LYC9</accession>
<protein>
    <recommendedName>
        <fullName evidence="5">LTXXQ motif family protein</fullName>
    </recommendedName>
</protein>
<dbReference type="AlphaFoldDB" id="A0A432LYC9"/>
<feature type="compositionally biased region" description="Basic residues" evidence="1">
    <location>
        <begin position="154"/>
        <end position="167"/>
    </location>
</feature>
<evidence type="ECO:0000256" key="2">
    <source>
        <dbReference type="SAM" id="SignalP"/>
    </source>
</evidence>
<dbReference type="Pfam" id="PF07813">
    <property type="entry name" value="LTXXQ"/>
    <property type="match status" value="1"/>
</dbReference>
<organism evidence="3 4">
    <name type="scientific">Dyella dinghuensis</name>
    <dbReference type="NCBI Taxonomy" id="1920169"/>
    <lineage>
        <taxon>Bacteria</taxon>
        <taxon>Pseudomonadati</taxon>
        <taxon>Pseudomonadota</taxon>
        <taxon>Gammaproteobacteria</taxon>
        <taxon>Lysobacterales</taxon>
        <taxon>Rhodanobacteraceae</taxon>
        <taxon>Dyella</taxon>
    </lineage>
</organism>